<accession>A0ABD1X087</accession>
<proteinExistence type="predicted"/>
<keyword evidence="2" id="KW-1185">Reference proteome</keyword>
<reference evidence="2" key="1">
    <citation type="submission" date="2024-07" db="EMBL/GenBank/DDBJ databases">
        <title>Two chromosome-level genome assemblies of Korean endemic species Abeliophyllum distichum and Forsythia ovata (Oleaceae).</title>
        <authorList>
            <person name="Jang H."/>
        </authorList>
    </citation>
    <scope>NUCLEOTIDE SEQUENCE [LARGE SCALE GENOMIC DNA]</scope>
</reference>
<dbReference type="EMBL" id="JBFOLJ010000001">
    <property type="protein sequence ID" value="KAL2555360.1"/>
    <property type="molecule type" value="Genomic_DNA"/>
</dbReference>
<gene>
    <name evidence="1" type="ORF">Fot_00099</name>
</gene>
<dbReference type="AlphaFoldDB" id="A0ABD1X087"/>
<protein>
    <submittedName>
        <fullName evidence="1">Autophagy protein 5</fullName>
    </submittedName>
</protein>
<evidence type="ECO:0000313" key="1">
    <source>
        <dbReference type="EMBL" id="KAL2555360.1"/>
    </source>
</evidence>
<dbReference type="Proteomes" id="UP001604277">
    <property type="component" value="Unassembled WGS sequence"/>
</dbReference>
<sequence length="137" mass="15215">MAPQRVTQDRAEQEAGWKFRSLPALEDYSFLLDRLGVAKVPVLIRLPGLQLLACDMHYVTHNIATRSVSKGGGTEAQNVVWEGAIPLQIHLHNSEVTTLSNPCLYGVTKYDGYVFSGTRVFYFVAMYAMYDSAAPMA</sequence>
<name>A0ABD1X087_9LAMI</name>
<evidence type="ECO:0000313" key="2">
    <source>
        <dbReference type="Proteomes" id="UP001604277"/>
    </source>
</evidence>
<comment type="caution">
    <text evidence="1">The sequence shown here is derived from an EMBL/GenBank/DDBJ whole genome shotgun (WGS) entry which is preliminary data.</text>
</comment>
<organism evidence="1 2">
    <name type="scientific">Forsythia ovata</name>
    <dbReference type="NCBI Taxonomy" id="205694"/>
    <lineage>
        <taxon>Eukaryota</taxon>
        <taxon>Viridiplantae</taxon>
        <taxon>Streptophyta</taxon>
        <taxon>Embryophyta</taxon>
        <taxon>Tracheophyta</taxon>
        <taxon>Spermatophyta</taxon>
        <taxon>Magnoliopsida</taxon>
        <taxon>eudicotyledons</taxon>
        <taxon>Gunneridae</taxon>
        <taxon>Pentapetalae</taxon>
        <taxon>asterids</taxon>
        <taxon>lamiids</taxon>
        <taxon>Lamiales</taxon>
        <taxon>Oleaceae</taxon>
        <taxon>Forsythieae</taxon>
        <taxon>Forsythia</taxon>
    </lineage>
</organism>